<sequence>MTIKPKVKRFRIRRDGVKSKTNVQGQNHNPENHLEDPDAIATENEAISKERLTARQLRMARRVAQKRGLTFTSEFDAVRQLRAAGIDPFQQKSVLELVMPEDSSNAGQPGQIQLPQKVNPRHKAKVAGSAGLKMNPEHAAEIRQIQVDIARRRRRKLLLMFTRLAFFVLLPTFMVGWYFYTIATPMYATKSEVVIQQAQSQSASPAGLSTLFQGTSMATQQDSIAVQSYLASREAMLRLEQDHGFKKHFSDERIDSIQRLPENATNEETFKLYTDHVRISYDPTEGIIKMEVIAADPNTSFAFSEALIGYAEEQVDQLTGRLRVDQMTGALQSYEDAEARRAEALASWLELQESMQQIDAGSESGARMGQINALESERQQLTLVLQSRLNVERPSEIQVQALRDQIANIDQLISELREELTGTSTGAVSLAARNTELRVAEENYNFQTSMVQQALTQMETARIEANRQVRYLSQSVNPVIPDQASYPRAFENTLLALLIFAGIYLLISITVSILREQVSS</sequence>
<evidence type="ECO:0000313" key="3">
    <source>
        <dbReference type="EMBL" id="PRY76846.1"/>
    </source>
</evidence>
<keyword evidence="2" id="KW-1133">Transmembrane helix</keyword>
<evidence type="ECO:0000256" key="2">
    <source>
        <dbReference type="SAM" id="Phobius"/>
    </source>
</evidence>
<feature type="transmembrane region" description="Helical" evidence="2">
    <location>
        <begin position="494"/>
        <end position="514"/>
    </location>
</feature>
<feature type="region of interest" description="Disordered" evidence="1">
    <location>
        <begin position="16"/>
        <end position="36"/>
    </location>
</feature>
<feature type="transmembrane region" description="Helical" evidence="2">
    <location>
        <begin position="157"/>
        <end position="180"/>
    </location>
</feature>
<comment type="caution">
    <text evidence="3">The sequence shown here is derived from an EMBL/GenBank/DDBJ whole genome shotgun (WGS) entry which is preliminary data.</text>
</comment>
<evidence type="ECO:0000313" key="4">
    <source>
        <dbReference type="Proteomes" id="UP000238007"/>
    </source>
</evidence>
<keyword evidence="2" id="KW-0472">Membrane</keyword>
<gene>
    <name evidence="3" type="ORF">CLV80_10723</name>
</gene>
<protein>
    <submittedName>
        <fullName evidence="3">Capsular polysaccharide transport system permease protein</fullName>
    </submittedName>
</protein>
<accession>A0A2T0VXN9</accession>
<keyword evidence="2" id="KW-0812">Transmembrane</keyword>
<dbReference type="Proteomes" id="UP000238007">
    <property type="component" value="Unassembled WGS sequence"/>
</dbReference>
<dbReference type="OrthoDB" id="7810642at2"/>
<feature type="region of interest" description="Disordered" evidence="1">
    <location>
        <begin position="101"/>
        <end position="120"/>
    </location>
</feature>
<feature type="compositionally biased region" description="Polar residues" evidence="1">
    <location>
        <begin position="102"/>
        <end position="116"/>
    </location>
</feature>
<reference evidence="3 4" key="1">
    <citation type="submission" date="2018-03" db="EMBL/GenBank/DDBJ databases">
        <title>Genomic Encyclopedia of Archaeal and Bacterial Type Strains, Phase II (KMG-II): from individual species to whole genera.</title>
        <authorList>
            <person name="Goeker M."/>
        </authorList>
    </citation>
    <scope>NUCLEOTIDE SEQUENCE [LARGE SCALE GENOMIC DNA]</scope>
    <source>
        <strain evidence="3 4">DSM 101533</strain>
    </source>
</reference>
<keyword evidence="4" id="KW-1185">Reference proteome</keyword>
<dbReference type="PANTHER" id="PTHR32309">
    <property type="entry name" value="TYROSINE-PROTEIN KINASE"/>
    <property type="match status" value="1"/>
</dbReference>
<organism evidence="3 4">
    <name type="scientific">Yoonia maritima</name>
    <dbReference type="NCBI Taxonomy" id="1435347"/>
    <lineage>
        <taxon>Bacteria</taxon>
        <taxon>Pseudomonadati</taxon>
        <taxon>Pseudomonadota</taxon>
        <taxon>Alphaproteobacteria</taxon>
        <taxon>Rhodobacterales</taxon>
        <taxon>Paracoccaceae</taxon>
        <taxon>Yoonia</taxon>
    </lineage>
</organism>
<dbReference type="RefSeq" id="WP_106358024.1">
    <property type="nucleotide sequence ID" value="NZ_PVTP01000007.1"/>
</dbReference>
<feature type="compositionally biased region" description="Polar residues" evidence="1">
    <location>
        <begin position="19"/>
        <end position="29"/>
    </location>
</feature>
<dbReference type="AlphaFoldDB" id="A0A2T0VXN9"/>
<evidence type="ECO:0000256" key="1">
    <source>
        <dbReference type="SAM" id="MobiDB-lite"/>
    </source>
</evidence>
<name>A0A2T0VXN9_9RHOB</name>
<proteinExistence type="predicted"/>
<dbReference type="EMBL" id="PVTP01000007">
    <property type="protein sequence ID" value="PRY76846.1"/>
    <property type="molecule type" value="Genomic_DNA"/>
</dbReference>
<dbReference type="InterPro" id="IPR050445">
    <property type="entry name" value="Bact_polysacc_biosynth/exp"/>
</dbReference>
<dbReference type="GO" id="GO:0005886">
    <property type="term" value="C:plasma membrane"/>
    <property type="evidence" value="ECO:0007669"/>
    <property type="project" value="TreeGrafter"/>
</dbReference>
<dbReference type="PANTHER" id="PTHR32309:SF13">
    <property type="entry name" value="FERRIC ENTEROBACTIN TRANSPORT PROTEIN FEPE"/>
    <property type="match status" value="1"/>
</dbReference>
<dbReference type="GO" id="GO:0004713">
    <property type="term" value="F:protein tyrosine kinase activity"/>
    <property type="evidence" value="ECO:0007669"/>
    <property type="project" value="TreeGrafter"/>
</dbReference>